<dbReference type="EC" id="2.1.1.-" evidence="6"/>
<accession>A0ABN2Z330</accession>
<organism evidence="8 9">
    <name type="scientific">Arthrobacter humicola</name>
    <dbReference type="NCBI Taxonomy" id="409291"/>
    <lineage>
        <taxon>Bacteria</taxon>
        <taxon>Bacillati</taxon>
        <taxon>Actinomycetota</taxon>
        <taxon>Actinomycetes</taxon>
        <taxon>Micrococcales</taxon>
        <taxon>Micrococcaceae</taxon>
        <taxon>Arthrobacter</taxon>
    </lineage>
</organism>
<comment type="function">
    <text evidence="1 6">Exhibits S-adenosyl-L-methionine-dependent methyltransferase activity.</text>
</comment>
<dbReference type="InterPro" id="IPR029063">
    <property type="entry name" value="SAM-dependent_MTases_sf"/>
</dbReference>
<keyword evidence="3 6" id="KW-0489">Methyltransferase</keyword>
<keyword evidence="4" id="KW-0808">Transferase</keyword>
<dbReference type="InterPro" id="IPR007213">
    <property type="entry name" value="Ppm1/Ppm2/Tcmp"/>
</dbReference>
<dbReference type="NCBIfam" id="TIGR00027">
    <property type="entry name" value="mthyl_TIGR00027"/>
    <property type="match status" value="1"/>
</dbReference>
<evidence type="ECO:0000256" key="5">
    <source>
        <dbReference type="ARBA" id="ARBA00022691"/>
    </source>
</evidence>
<keyword evidence="5 6" id="KW-0949">S-adenosyl-L-methionine</keyword>
<dbReference type="Proteomes" id="UP001500102">
    <property type="component" value="Unassembled WGS sequence"/>
</dbReference>
<evidence type="ECO:0000256" key="2">
    <source>
        <dbReference type="ARBA" id="ARBA00008138"/>
    </source>
</evidence>
<evidence type="ECO:0000256" key="6">
    <source>
        <dbReference type="RuleBase" id="RU362030"/>
    </source>
</evidence>
<comment type="similarity">
    <text evidence="2 6">Belongs to the UPF0677 family.</text>
</comment>
<dbReference type="SUPFAM" id="SSF53335">
    <property type="entry name" value="S-adenosyl-L-methionine-dependent methyltransferases"/>
    <property type="match status" value="1"/>
</dbReference>
<dbReference type="EMBL" id="BAAAQB010000029">
    <property type="protein sequence ID" value="GAA2136043.1"/>
    <property type="molecule type" value="Genomic_DNA"/>
</dbReference>
<dbReference type="Pfam" id="PF04072">
    <property type="entry name" value="LCM"/>
    <property type="match status" value="1"/>
</dbReference>
<comment type="caution">
    <text evidence="8">The sequence shown here is derived from an EMBL/GenBank/DDBJ whole genome shotgun (WGS) entry which is preliminary data.</text>
</comment>
<sequence>MRQTGAAVAFYALSIVLLPVSLLGYAIWVVKLRAAKPSGVSTSAQAPLSARWAMHNFGVREDQAANRLLPVLPGVPWLGMRLAFWPTVLAHRVTGYVPKTFRYPFEGRIPPQAEASARVTFFDSAVDRFLPAIDQLVILGAGFDTRPYRLPQDTPVSSFEVDAPKTQAVKRAMLDKAGIDARKVTFVPADFEKDDWLAKLADAGFDPGRPVLFLWEGVTVMMELACVAAWLEV</sequence>
<reference evidence="8 9" key="1">
    <citation type="journal article" date="2019" name="Int. J. Syst. Evol. Microbiol.">
        <title>The Global Catalogue of Microorganisms (GCM) 10K type strain sequencing project: providing services to taxonomists for standard genome sequencing and annotation.</title>
        <authorList>
            <consortium name="The Broad Institute Genomics Platform"/>
            <consortium name="The Broad Institute Genome Sequencing Center for Infectious Disease"/>
            <person name="Wu L."/>
            <person name="Ma J."/>
        </authorList>
    </citation>
    <scope>NUCLEOTIDE SEQUENCE [LARGE SCALE GENOMIC DNA]</scope>
    <source>
        <strain evidence="8 9">JCM 15921</strain>
    </source>
</reference>
<evidence type="ECO:0000313" key="8">
    <source>
        <dbReference type="EMBL" id="GAA2136043.1"/>
    </source>
</evidence>
<proteinExistence type="inferred from homology"/>
<evidence type="ECO:0000256" key="7">
    <source>
        <dbReference type="SAM" id="Phobius"/>
    </source>
</evidence>
<feature type="transmembrane region" description="Helical" evidence="7">
    <location>
        <begin position="6"/>
        <end position="28"/>
    </location>
</feature>
<dbReference type="RefSeq" id="WP_344365110.1">
    <property type="nucleotide sequence ID" value="NZ_BAAAQB010000029.1"/>
</dbReference>
<dbReference type="Gene3D" id="3.40.50.150">
    <property type="entry name" value="Vaccinia Virus protein VP39"/>
    <property type="match status" value="1"/>
</dbReference>
<evidence type="ECO:0000256" key="4">
    <source>
        <dbReference type="ARBA" id="ARBA00022679"/>
    </source>
</evidence>
<keyword evidence="9" id="KW-1185">Reference proteome</keyword>
<keyword evidence="7" id="KW-1133">Transmembrane helix</keyword>
<keyword evidence="7" id="KW-0472">Membrane</keyword>
<name>A0ABN2Z330_9MICC</name>
<evidence type="ECO:0000313" key="9">
    <source>
        <dbReference type="Proteomes" id="UP001500102"/>
    </source>
</evidence>
<gene>
    <name evidence="8" type="ORF">GCM10009825_20800</name>
</gene>
<evidence type="ECO:0000256" key="1">
    <source>
        <dbReference type="ARBA" id="ARBA00003907"/>
    </source>
</evidence>
<dbReference type="PANTHER" id="PTHR43619:SF2">
    <property type="entry name" value="S-ADENOSYL-L-METHIONINE-DEPENDENT METHYLTRANSFERASES SUPERFAMILY PROTEIN"/>
    <property type="match status" value="1"/>
</dbReference>
<keyword evidence="7" id="KW-0812">Transmembrane</keyword>
<protein>
    <recommendedName>
        <fullName evidence="6">S-adenosyl-L-methionine-dependent methyltransferase</fullName>
        <ecNumber evidence="6">2.1.1.-</ecNumber>
    </recommendedName>
</protein>
<evidence type="ECO:0000256" key="3">
    <source>
        <dbReference type="ARBA" id="ARBA00022603"/>
    </source>
</evidence>
<dbReference type="InterPro" id="IPR011610">
    <property type="entry name" value="SAM_mthyl_Trfase_ML2640-like"/>
</dbReference>
<dbReference type="PANTHER" id="PTHR43619">
    <property type="entry name" value="S-ADENOSYL-L-METHIONINE-DEPENDENT METHYLTRANSFERASE YKTD-RELATED"/>
    <property type="match status" value="1"/>
</dbReference>